<feature type="domain" description="KH type-2" evidence="9">
    <location>
        <begin position="169"/>
        <end position="240"/>
    </location>
</feature>
<comment type="caution">
    <text evidence="10">The sequence shown here is derived from an EMBL/GenBank/DDBJ whole genome shotgun (WGS) entry which is preliminary data.</text>
</comment>
<evidence type="ECO:0000313" key="11">
    <source>
        <dbReference type="Proteomes" id="UP001600888"/>
    </source>
</evidence>
<dbReference type="SUPFAM" id="SSF54814">
    <property type="entry name" value="Prokaryotic type KH domain (KH-domain type II)"/>
    <property type="match status" value="1"/>
</dbReference>
<keyword evidence="11" id="KW-1185">Reference proteome</keyword>
<evidence type="ECO:0000256" key="6">
    <source>
        <dbReference type="PROSITE-ProRule" id="PRU00118"/>
    </source>
</evidence>
<evidence type="ECO:0000313" key="10">
    <source>
        <dbReference type="EMBL" id="KAL2287642.1"/>
    </source>
</evidence>
<dbReference type="InterPro" id="IPR015946">
    <property type="entry name" value="KH_dom-like_a/b"/>
</dbReference>
<dbReference type="Gene3D" id="3.30.300.20">
    <property type="match status" value="1"/>
</dbReference>
<dbReference type="Pfam" id="PF07650">
    <property type="entry name" value="KH_2"/>
    <property type="match status" value="1"/>
</dbReference>
<evidence type="ECO:0000259" key="9">
    <source>
        <dbReference type="PROSITE" id="PS50823"/>
    </source>
</evidence>
<dbReference type="PROSITE" id="PS00548">
    <property type="entry name" value="RIBOSOMAL_S3"/>
    <property type="match status" value="1"/>
</dbReference>
<dbReference type="InterPro" id="IPR001351">
    <property type="entry name" value="Ribosomal_uS3_C"/>
</dbReference>
<protein>
    <recommendedName>
        <fullName evidence="5">40S ribosomal protein S3</fullName>
    </recommendedName>
</protein>
<organism evidence="10 11">
    <name type="scientific">Diaporthe vaccinii</name>
    <dbReference type="NCBI Taxonomy" id="105482"/>
    <lineage>
        <taxon>Eukaryota</taxon>
        <taxon>Fungi</taxon>
        <taxon>Dikarya</taxon>
        <taxon>Ascomycota</taxon>
        <taxon>Pezizomycotina</taxon>
        <taxon>Sordariomycetes</taxon>
        <taxon>Sordariomycetidae</taxon>
        <taxon>Diaporthales</taxon>
        <taxon>Diaporthaceae</taxon>
        <taxon>Diaporthe</taxon>
        <taxon>Diaporthe eres species complex</taxon>
    </lineage>
</organism>
<evidence type="ECO:0000256" key="3">
    <source>
        <dbReference type="ARBA" id="ARBA00022980"/>
    </source>
</evidence>
<keyword evidence="2 6" id="KW-0694">RNA-binding</keyword>
<reference evidence="10 11" key="1">
    <citation type="submission" date="2024-03" db="EMBL/GenBank/DDBJ databases">
        <title>A high-quality draft genome sequence of Diaporthe vaccinii, a causative agent of upright dieback and viscid rot disease in cranberry plants.</title>
        <authorList>
            <person name="Sarrasin M."/>
            <person name="Lang B.F."/>
            <person name="Burger G."/>
        </authorList>
    </citation>
    <scope>NUCLEOTIDE SEQUENCE [LARGE SCALE GENOMIC DNA]</scope>
    <source>
        <strain evidence="10 11">IS7</strain>
    </source>
</reference>
<dbReference type="InterPro" id="IPR005703">
    <property type="entry name" value="Ribosomal_uS3_euk/arc"/>
</dbReference>
<dbReference type="NCBIfam" id="NF003219">
    <property type="entry name" value="PRK04191.1"/>
    <property type="match status" value="1"/>
</dbReference>
<evidence type="ECO:0000256" key="1">
    <source>
        <dbReference type="ARBA" id="ARBA00010761"/>
    </source>
</evidence>
<evidence type="ECO:0000256" key="8">
    <source>
        <dbReference type="SAM" id="MobiDB-lite"/>
    </source>
</evidence>
<feature type="region of interest" description="Disordered" evidence="8">
    <location>
        <begin position="54"/>
        <end position="91"/>
    </location>
</feature>
<dbReference type="PANTHER" id="PTHR11760">
    <property type="entry name" value="30S/40S RIBOSOMAL PROTEIN S3"/>
    <property type="match status" value="1"/>
</dbReference>
<dbReference type="InterPro" id="IPR009019">
    <property type="entry name" value="KH_sf_prok-type"/>
</dbReference>
<accession>A0ABR4EYX7</accession>
<dbReference type="InterPro" id="IPR018280">
    <property type="entry name" value="Ribosomal_uS3_CS"/>
</dbReference>
<sequence length="407" mass="44952">MADVRTNLAFQLATAHQTFSLCPIFDFGRSPPPPILYETACPRLNSHPSIGQPTITHSTGIFRRDNTPANRQNPFHDHPITEQPSQYGGPRCPDVSCTPSISPKHFPQHQKRQRHGVGQTNFCKRTDCGRPSRGNGFCTVRLAFLQTLSRTQPSKRRKFVADGVFYAELNEFFQRELAEEGYSGVEVRVTPTVTDIIIRATHTQEVLGEQGRRIRELTSLIQKRFKFPENSVSLYAAKVQNRGLSAVAQCESLRYKLLNGLAVRRACYGVLRFIMESGAKGCEVVVSGKLRAARAKSMKFTDGFMIHSGQPAKEFIDSATRHVLLRQGVLGIKVKIMRGSDPEGKAGPQKSLPDAVTILEPKDETPVVQPVSQDYGAKAAQVQAAAEAARAQEEQAEGEEQPAAAEQ</sequence>
<name>A0ABR4EYX7_9PEZI</name>
<evidence type="ECO:0000256" key="5">
    <source>
        <dbReference type="ARBA" id="ARBA00035408"/>
    </source>
</evidence>
<dbReference type="Gene3D" id="3.30.1140.32">
    <property type="entry name" value="Ribosomal protein S3, C-terminal domain"/>
    <property type="match status" value="1"/>
</dbReference>
<evidence type="ECO:0000256" key="7">
    <source>
        <dbReference type="RuleBase" id="RU003624"/>
    </source>
</evidence>
<dbReference type="Pfam" id="PF00189">
    <property type="entry name" value="Ribosomal_S3_C"/>
    <property type="match status" value="1"/>
</dbReference>
<comment type="similarity">
    <text evidence="1 7">Belongs to the universal ribosomal protein uS3 family.</text>
</comment>
<evidence type="ECO:0000256" key="4">
    <source>
        <dbReference type="ARBA" id="ARBA00023274"/>
    </source>
</evidence>
<dbReference type="InterPro" id="IPR057258">
    <property type="entry name" value="Ribosomal_uS3"/>
</dbReference>
<keyword evidence="4 7" id="KW-0687">Ribonucleoprotein</keyword>
<dbReference type="NCBIfam" id="TIGR01008">
    <property type="entry name" value="uS3_euk_arch"/>
    <property type="match status" value="1"/>
</dbReference>
<dbReference type="InterPro" id="IPR036419">
    <property type="entry name" value="Ribosomal_S3_C_sf"/>
</dbReference>
<proteinExistence type="inferred from homology"/>
<dbReference type="Proteomes" id="UP001600888">
    <property type="component" value="Unassembled WGS sequence"/>
</dbReference>
<feature type="region of interest" description="Disordered" evidence="8">
    <location>
        <begin position="385"/>
        <end position="407"/>
    </location>
</feature>
<keyword evidence="3 7" id="KW-0689">Ribosomal protein</keyword>
<dbReference type="CDD" id="cd02413">
    <property type="entry name" value="KH-II_40S_S3"/>
    <property type="match status" value="1"/>
</dbReference>
<gene>
    <name evidence="10" type="ORF">FJTKL_05026</name>
</gene>
<dbReference type="EMBL" id="JBAWTH010000019">
    <property type="protein sequence ID" value="KAL2287642.1"/>
    <property type="molecule type" value="Genomic_DNA"/>
</dbReference>
<dbReference type="PROSITE" id="PS50823">
    <property type="entry name" value="KH_TYPE_2"/>
    <property type="match status" value="1"/>
</dbReference>
<evidence type="ECO:0000256" key="2">
    <source>
        <dbReference type="ARBA" id="ARBA00022884"/>
    </source>
</evidence>
<dbReference type="InterPro" id="IPR004044">
    <property type="entry name" value="KH_dom_type_2"/>
</dbReference>
<dbReference type="SUPFAM" id="SSF54821">
    <property type="entry name" value="Ribosomal protein S3 C-terminal domain"/>
    <property type="match status" value="1"/>
</dbReference>
<dbReference type="PANTHER" id="PTHR11760:SF32">
    <property type="entry name" value="SMALL RIBOSOMAL SUBUNIT PROTEIN US3"/>
    <property type="match status" value="1"/>
</dbReference>